<evidence type="ECO:0008006" key="3">
    <source>
        <dbReference type="Google" id="ProtNLM"/>
    </source>
</evidence>
<accession>A0A1G5HJJ3</accession>
<evidence type="ECO:0000313" key="2">
    <source>
        <dbReference type="Proteomes" id="UP000198870"/>
    </source>
</evidence>
<keyword evidence="2" id="KW-1185">Reference proteome</keyword>
<dbReference type="RefSeq" id="WP_092212554.1">
    <property type="nucleotide sequence ID" value="NZ_FMUX01000014.1"/>
</dbReference>
<gene>
    <name evidence="1" type="ORF">SAMN05216233_11490</name>
</gene>
<reference evidence="1 2" key="1">
    <citation type="submission" date="2016-10" db="EMBL/GenBank/DDBJ databases">
        <authorList>
            <person name="de Groot N.N."/>
        </authorList>
    </citation>
    <scope>NUCLEOTIDE SEQUENCE [LARGE SCALE GENOMIC DNA]</scope>
    <source>
        <strain evidence="1 2">AA1</strain>
    </source>
</reference>
<sequence>MDCTLEKNRANCPCTYDCDKKGACCQCVAYHRDKNQLPACFFPPEAEKTFDRSYEHFARLVGEGFAQKS</sequence>
<protein>
    <recommendedName>
        <fullName evidence="3">Cytosolic protein</fullName>
    </recommendedName>
</protein>
<name>A0A1G5HJJ3_9BACT</name>
<dbReference type="EMBL" id="FMUX01000014">
    <property type="protein sequence ID" value="SCY63851.1"/>
    <property type="molecule type" value="Genomic_DNA"/>
</dbReference>
<evidence type="ECO:0000313" key="1">
    <source>
        <dbReference type="EMBL" id="SCY63851.1"/>
    </source>
</evidence>
<organism evidence="1 2">
    <name type="scientific">Desulfoluna spongiiphila</name>
    <dbReference type="NCBI Taxonomy" id="419481"/>
    <lineage>
        <taxon>Bacteria</taxon>
        <taxon>Pseudomonadati</taxon>
        <taxon>Thermodesulfobacteriota</taxon>
        <taxon>Desulfobacteria</taxon>
        <taxon>Desulfobacterales</taxon>
        <taxon>Desulfolunaceae</taxon>
        <taxon>Desulfoluna</taxon>
    </lineage>
</organism>
<dbReference type="STRING" id="419481.SAMN05216233_11490"/>
<dbReference type="AlphaFoldDB" id="A0A1G5HJJ3"/>
<dbReference type="OrthoDB" id="9800443at2"/>
<proteinExistence type="predicted"/>
<dbReference type="Proteomes" id="UP000198870">
    <property type="component" value="Unassembled WGS sequence"/>
</dbReference>
<dbReference type="Pfam" id="PF20095">
    <property type="entry name" value="DUF6485"/>
    <property type="match status" value="1"/>
</dbReference>